<dbReference type="AlphaFoldDB" id="A0A2P5BNI2"/>
<dbReference type="OrthoDB" id="1921208at2759"/>
<dbReference type="PANTHER" id="PTHR31238">
    <property type="entry name" value="GERMIN-LIKE PROTEIN SUBFAMILY 3 MEMBER 3"/>
    <property type="match status" value="1"/>
</dbReference>
<evidence type="ECO:0000256" key="1">
    <source>
        <dbReference type="ARBA" id="ARBA00003629"/>
    </source>
</evidence>
<evidence type="ECO:0000256" key="4">
    <source>
        <dbReference type="ARBA" id="ARBA00022523"/>
    </source>
</evidence>
<sequence length="182" mass="19256">MNLAVLMNGLSCKDPKTVQADDFFFSGFHISGNTSNPIGSAVKPVTVSELPGLNTLGISLVRVDYAPGGINPPHTHPRASEILTVVEGSLEVGFVTSSPENRRITKVLQKGDVFVFPFGLVHYQKNVGAGNAVAIAALSSQNPGVVIIAGALFGSAPEMSEDVLGRSFQLDKSVIKYLQTKF</sequence>
<feature type="binding site" evidence="10">
    <location>
        <position position="81"/>
    </location>
    <ligand>
        <name>oxalate</name>
        <dbReference type="ChEBI" id="CHEBI:30623"/>
    </ligand>
</feature>
<dbReference type="SMART" id="SM00835">
    <property type="entry name" value="Cupin_1"/>
    <property type="match status" value="1"/>
</dbReference>
<evidence type="ECO:0000256" key="7">
    <source>
        <dbReference type="ARBA" id="ARBA00023157"/>
    </source>
</evidence>
<dbReference type="GO" id="GO:0048046">
    <property type="term" value="C:apoplast"/>
    <property type="evidence" value="ECO:0007669"/>
    <property type="project" value="UniProtKB-SubCell"/>
</dbReference>
<feature type="binding site" evidence="11">
    <location>
        <position position="81"/>
    </location>
    <ligand>
        <name>Mn(2+)</name>
        <dbReference type="ChEBI" id="CHEBI:29035"/>
    </ligand>
</feature>
<name>A0A2P5BNI2_PARAD</name>
<feature type="binding site" evidence="10">
    <location>
        <position position="71"/>
    </location>
    <ligand>
        <name>oxalate</name>
        <dbReference type="ChEBI" id="CHEBI:30623"/>
    </ligand>
</feature>
<evidence type="ECO:0000256" key="12">
    <source>
        <dbReference type="RuleBase" id="RU366015"/>
    </source>
</evidence>
<keyword evidence="5 12" id="KW-0964">Secreted</keyword>
<evidence type="ECO:0000256" key="3">
    <source>
        <dbReference type="ARBA" id="ARBA00007456"/>
    </source>
</evidence>
<evidence type="ECO:0000256" key="8">
    <source>
        <dbReference type="ARBA" id="ARBA00023180"/>
    </source>
</evidence>
<evidence type="ECO:0000313" key="15">
    <source>
        <dbReference type="Proteomes" id="UP000237105"/>
    </source>
</evidence>
<keyword evidence="4 12" id="KW-0052">Apoplast</keyword>
<evidence type="ECO:0000313" key="14">
    <source>
        <dbReference type="EMBL" id="PON50294.1"/>
    </source>
</evidence>
<accession>A0A2P5BNI2</accession>
<dbReference type="PRINTS" id="PR00325">
    <property type="entry name" value="GERMIN"/>
</dbReference>
<keyword evidence="8" id="KW-0325">Glycoprotein</keyword>
<dbReference type="CDD" id="cd02241">
    <property type="entry name" value="cupin_OxOx"/>
    <property type="match status" value="1"/>
</dbReference>
<evidence type="ECO:0000256" key="10">
    <source>
        <dbReference type="PIRSR" id="PIRSR601929-1"/>
    </source>
</evidence>
<feature type="binding site" evidence="11">
    <location>
        <position position="122"/>
    </location>
    <ligand>
        <name>Mn(2+)</name>
        <dbReference type="ChEBI" id="CHEBI:29035"/>
    </ligand>
</feature>
<evidence type="ECO:0000256" key="9">
    <source>
        <dbReference type="ARBA" id="ARBA00023211"/>
    </source>
</evidence>
<keyword evidence="15" id="KW-1185">Reference proteome</keyword>
<dbReference type="PROSITE" id="PS00725">
    <property type="entry name" value="GERMIN"/>
    <property type="match status" value="1"/>
</dbReference>
<dbReference type="GO" id="GO:0030145">
    <property type="term" value="F:manganese ion binding"/>
    <property type="evidence" value="ECO:0007669"/>
    <property type="project" value="UniProtKB-UniRule"/>
</dbReference>
<comment type="caution">
    <text evidence="14">The sequence shown here is derived from an EMBL/GenBank/DDBJ whole genome shotgun (WGS) entry which is preliminary data.</text>
</comment>
<reference evidence="15" key="1">
    <citation type="submission" date="2016-06" db="EMBL/GenBank/DDBJ databases">
        <title>Parallel loss of symbiosis genes in relatives of nitrogen-fixing non-legume Parasponia.</title>
        <authorList>
            <person name="Van Velzen R."/>
            <person name="Holmer R."/>
            <person name="Bu F."/>
            <person name="Rutten L."/>
            <person name="Van Zeijl A."/>
            <person name="Liu W."/>
            <person name="Santuari L."/>
            <person name="Cao Q."/>
            <person name="Sharma T."/>
            <person name="Shen D."/>
            <person name="Roswanjaya Y."/>
            <person name="Wardhani T."/>
            <person name="Kalhor M.S."/>
            <person name="Jansen J."/>
            <person name="Van den Hoogen J."/>
            <person name="Gungor B."/>
            <person name="Hartog M."/>
            <person name="Hontelez J."/>
            <person name="Verver J."/>
            <person name="Yang W.-C."/>
            <person name="Schijlen E."/>
            <person name="Repin R."/>
            <person name="Schilthuizen M."/>
            <person name="Schranz E."/>
            <person name="Heidstra R."/>
            <person name="Miyata K."/>
            <person name="Fedorova E."/>
            <person name="Kohlen W."/>
            <person name="Bisseling T."/>
            <person name="Smit S."/>
            <person name="Geurts R."/>
        </authorList>
    </citation>
    <scope>NUCLEOTIDE SEQUENCE [LARGE SCALE GENOMIC DNA]</scope>
    <source>
        <strain evidence="15">cv. WU1-14</strain>
    </source>
</reference>
<evidence type="ECO:0000259" key="13">
    <source>
        <dbReference type="SMART" id="SM00835"/>
    </source>
</evidence>
<comment type="similarity">
    <text evidence="3 12">Belongs to the germin family.</text>
</comment>
<dbReference type="InterPro" id="IPR019780">
    <property type="entry name" value="Germin_Mn-BS"/>
</dbReference>
<evidence type="ECO:0000256" key="6">
    <source>
        <dbReference type="ARBA" id="ARBA00022723"/>
    </source>
</evidence>
<proteinExistence type="inferred from homology"/>
<dbReference type="Pfam" id="PF00190">
    <property type="entry name" value="Cupin_1"/>
    <property type="match status" value="1"/>
</dbReference>
<feature type="binding site" evidence="11">
    <location>
        <position position="74"/>
    </location>
    <ligand>
        <name>Mn(2+)</name>
        <dbReference type="ChEBI" id="CHEBI:29035"/>
    </ligand>
</feature>
<feature type="binding site" evidence="10">
    <location>
        <position position="76"/>
    </location>
    <ligand>
        <name>oxalate</name>
        <dbReference type="ChEBI" id="CHEBI:30623"/>
    </ligand>
</feature>
<evidence type="ECO:0000256" key="2">
    <source>
        <dbReference type="ARBA" id="ARBA00004271"/>
    </source>
</evidence>
<comment type="subcellular location">
    <subcellularLocation>
        <location evidence="2 12">Secreted</location>
        <location evidence="2 12">Extracellular space</location>
        <location evidence="2 12">Apoplast</location>
    </subcellularLocation>
</comment>
<feature type="domain" description="Cupin type-1" evidence="13">
    <location>
        <begin position="26"/>
        <end position="176"/>
    </location>
</feature>
<dbReference type="InterPro" id="IPR006045">
    <property type="entry name" value="Cupin_1"/>
</dbReference>
<dbReference type="InterPro" id="IPR001929">
    <property type="entry name" value="Germin"/>
</dbReference>
<dbReference type="InterPro" id="IPR014710">
    <property type="entry name" value="RmlC-like_jellyroll"/>
</dbReference>
<organism evidence="14 15">
    <name type="scientific">Parasponia andersonii</name>
    <name type="common">Sponia andersonii</name>
    <dbReference type="NCBI Taxonomy" id="3476"/>
    <lineage>
        <taxon>Eukaryota</taxon>
        <taxon>Viridiplantae</taxon>
        <taxon>Streptophyta</taxon>
        <taxon>Embryophyta</taxon>
        <taxon>Tracheophyta</taxon>
        <taxon>Spermatophyta</taxon>
        <taxon>Magnoliopsida</taxon>
        <taxon>eudicotyledons</taxon>
        <taxon>Gunneridae</taxon>
        <taxon>Pentapetalae</taxon>
        <taxon>rosids</taxon>
        <taxon>fabids</taxon>
        <taxon>Rosales</taxon>
        <taxon>Cannabaceae</taxon>
        <taxon>Parasponia</taxon>
    </lineage>
</organism>
<feature type="binding site" evidence="11">
    <location>
        <position position="76"/>
    </location>
    <ligand>
        <name>Mn(2+)</name>
        <dbReference type="ChEBI" id="CHEBI:29035"/>
    </ligand>
</feature>
<dbReference type="FunFam" id="2.60.120.10:FF:000005">
    <property type="entry name" value="Germin-like protein subfamily 1 member 8"/>
    <property type="match status" value="1"/>
</dbReference>
<gene>
    <name evidence="14" type="ORF">PanWU01x14_223800</name>
</gene>
<keyword evidence="6 10" id="KW-0479">Metal-binding</keyword>
<keyword evidence="7" id="KW-1015">Disulfide bond</keyword>
<evidence type="ECO:0000256" key="11">
    <source>
        <dbReference type="PIRSR" id="PIRSR601929-2"/>
    </source>
</evidence>
<dbReference type="Gene3D" id="2.60.120.10">
    <property type="entry name" value="Jelly Rolls"/>
    <property type="match status" value="1"/>
</dbReference>
<dbReference type="Proteomes" id="UP000237105">
    <property type="component" value="Unassembled WGS sequence"/>
</dbReference>
<protein>
    <recommendedName>
        <fullName evidence="12">Germin-like protein</fullName>
    </recommendedName>
</protein>
<dbReference type="InterPro" id="IPR011051">
    <property type="entry name" value="RmlC_Cupin_sf"/>
</dbReference>
<evidence type="ECO:0000256" key="5">
    <source>
        <dbReference type="ARBA" id="ARBA00022525"/>
    </source>
</evidence>
<comment type="function">
    <text evidence="1">May play a role in plant defense. Probably has no oxalate oxidase activity even if the active site is conserved.</text>
</comment>
<keyword evidence="9 10" id="KW-0464">Manganese</keyword>
<dbReference type="SUPFAM" id="SSF51182">
    <property type="entry name" value="RmlC-like cupins"/>
    <property type="match status" value="1"/>
</dbReference>
<dbReference type="EMBL" id="JXTB01000247">
    <property type="protein sequence ID" value="PON50294.1"/>
    <property type="molecule type" value="Genomic_DNA"/>
</dbReference>